<dbReference type="PANTHER" id="PTHR22904:SF523">
    <property type="entry name" value="STRESS-INDUCED-PHOSPHOPROTEIN 1"/>
    <property type="match status" value="1"/>
</dbReference>
<evidence type="ECO:0000313" key="4">
    <source>
        <dbReference type="Proteomes" id="UP001219934"/>
    </source>
</evidence>
<evidence type="ECO:0000256" key="1">
    <source>
        <dbReference type="ARBA" id="ARBA00022737"/>
    </source>
</evidence>
<accession>A0AAD6BE81</accession>
<dbReference type="AlphaFoldDB" id="A0AAD6BE81"/>
<dbReference type="InterPro" id="IPR019734">
    <property type="entry name" value="TPR_rpt"/>
</dbReference>
<dbReference type="SUPFAM" id="SSF48452">
    <property type="entry name" value="TPR-like"/>
    <property type="match status" value="1"/>
</dbReference>
<dbReference type="GO" id="GO:0051879">
    <property type="term" value="F:Hsp90 protein binding"/>
    <property type="evidence" value="ECO:0007669"/>
    <property type="project" value="TreeGrafter"/>
</dbReference>
<dbReference type="Proteomes" id="UP001219934">
    <property type="component" value="Unassembled WGS sequence"/>
</dbReference>
<sequence>MEQQATLKEKFSIFGSRTAGRPIQCVSGDDGTRCGLSKAEFVEKVQQSNEACQRGDFQAAIHLYTNALQADPQNCILFSNRSAARLKLGQHQAALEDAEKACELNPKWPKKSIYYAWMFDEGTGIKSQECAGIQILCEYIISSIIPGYDCTSGLAPSNRDRRGFAAPSTSEQPTILKPTAACEGAPCLICQLCLLCFGGTITVGSIGTVELSSYPAPPSTRGNLVYNLLLPPNLESKTEGKASRSGGKVPQADRRPLLVYTVYHLHDSWPQDEAVMPPSYSPGINIPPTRVCSCQTTIHKTTIHKTHQCGFSAWVSASRVGGLWKSTIGSFRRGSCVRLSAPTASGLEDRKSRI</sequence>
<evidence type="ECO:0008006" key="5">
    <source>
        <dbReference type="Google" id="ProtNLM"/>
    </source>
</evidence>
<name>A0AAD6BE81_9TELE</name>
<dbReference type="Gene3D" id="1.25.40.10">
    <property type="entry name" value="Tetratricopeptide repeat domain"/>
    <property type="match status" value="1"/>
</dbReference>
<keyword evidence="4" id="KW-1185">Reference proteome</keyword>
<keyword evidence="2" id="KW-0802">TPR repeat</keyword>
<organism evidence="3 4">
    <name type="scientific">Pogonophryne albipinna</name>
    <dbReference type="NCBI Taxonomy" id="1090488"/>
    <lineage>
        <taxon>Eukaryota</taxon>
        <taxon>Metazoa</taxon>
        <taxon>Chordata</taxon>
        <taxon>Craniata</taxon>
        <taxon>Vertebrata</taxon>
        <taxon>Euteleostomi</taxon>
        <taxon>Actinopterygii</taxon>
        <taxon>Neopterygii</taxon>
        <taxon>Teleostei</taxon>
        <taxon>Neoteleostei</taxon>
        <taxon>Acanthomorphata</taxon>
        <taxon>Eupercaria</taxon>
        <taxon>Perciformes</taxon>
        <taxon>Notothenioidei</taxon>
        <taxon>Pogonophryne</taxon>
    </lineage>
</organism>
<comment type="caution">
    <text evidence="3">The sequence shown here is derived from an EMBL/GenBank/DDBJ whole genome shotgun (WGS) entry which is preliminary data.</text>
</comment>
<protein>
    <recommendedName>
        <fullName evidence="5">Tetratricopeptide repeat protein 28</fullName>
    </recommendedName>
</protein>
<reference evidence="3" key="1">
    <citation type="submission" date="2022-11" db="EMBL/GenBank/DDBJ databases">
        <title>Chromosome-level genome of Pogonophryne albipinna.</title>
        <authorList>
            <person name="Jo E."/>
        </authorList>
    </citation>
    <scope>NUCLEOTIDE SEQUENCE</scope>
    <source>
        <strain evidence="3">SGF0006</strain>
        <tissue evidence="3">Muscle</tissue>
    </source>
</reference>
<dbReference type="SMART" id="SM00028">
    <property type="entry name" value="TPR"/>
    <property type="match status" value="2"/>
</dbReference>
<gene>
    <name evidence="3" type="ORF">JOQ06_011719</name>
</gene>
<dbReference type="InterPro" id="IPR011990">
    <property type="entry name" value="TPR-like_helical_dom_sf"/>
</dbReference>
<evidence type="ECO:0000256" key="2">
    <source>
        <dbReference type="ARBA" id="ARBA00022803"/>
    </source>
</evidence>
<dbReference type="PANTHER" id="PTHR22904">
    <property type="entry name" value="TPR REPEAT CONTAINING PROTEIN"/>
    <property type="match status" value="1"/>
</dbReference>
<dbReference type="EMBL" id="JAPTMU010000006">
    <property type="protein sequence ID" value="KAJ4941845.1"/>
    <property type="molecule type" value="Genomic_DNA"/>
</dbReference>
<evidence type="ECO:0000313" key="3">
    <source>
        <dbReference type="EMBL" id="KAJ4941845.1"/>
    </source>
</evidence>
<keyword evidence="1" id="KW-0677">Repeat</keyword>
<proteinExistence type="predicted"/>